<reference evidence="16 17" key="1">
    <citation type="journal article" date="2011" name="Int. J. Syst. Evol. Microbiol.">
        <title>Zhongshania antarctica gen. nov., sp. nov. and Zhongshania guokunii sp. nov., gammaproteobacteria respectively isolated from coastal attached (fast) ice and surface seawater of the Antarctic.</title>
        <authorList>
            <person name="Li H.J."/>
            <person name="Zhang X.Y."/>
            <person name="Chen C.X."/>
            <person name="Zhang Y.J."/>
            <person name="Gao Z.M."/>
            <person name="Yu Y."/>
            <person name="Chen X.L."/>
            <person name="Chen B."/>
            <person name="Zhang Y.Z."/>
        </authorList>
    </citation>
    <scope>NUCLEOTIDE SEQUENCE [LARGE SCALE GENOMIC DNA]</scope>
    <source>
        <strain evidence="16 17">ZS6-22T</strain>
    </source>
</reference>
<evidence type="ECO:0000256" key="10">
    <source>
        <dbReference type="ARBA" id="ARBA00023237"/>
    </source>
</evidence>
<feature type="domain" description="TonB-dependent receptor plug" evidence="15">
    <location>
        <begin position="57"/>
        <end position="164"/>
    </location>
</feature>
<comment type="subcellular location">
    <subcellularLocation>
        <location evidence="1 11">Cell outer membrane</location>
        <topology evidence="1 11">Multi-pass membrane protein</topology>
    </subcellularLocation>
</comment>
<dbReference type="InterPro" id="IPR012910">
    <property type="entry name" value="Plug_dom"/>
</dbReference>
<evidence type="ECO:0000313" key="17">
    <source>
        <dbReference type="Proteomes" id="UP001557485"/>
    </source>
</evidence>
<dbReference type="Pfam" id="PF00593">
    <property type="entry name" value="TonB_dep_Rec_b-barrel"/>
    <property type="match status" value="1"/>
</dbReference>
<evidence type="ECO:0000256" key="4">
    <source>
        <dbReference type="ARBA" id="ARBA00022496"/>
    </source>
</evidence>
<keyword evidence="10 11" id="KW-0998">Cell outer membrane</keyword>
<dbReference type="SUPFAM" id="SSF56935">
    <property type="entry name" value="Porins"/>
    <property type="match status" value="1"/>
</dbReference>
<dbReference type="Gene3D" id="2.40.170.20">
    <property type="entry name" value="TonB-dependent receptor, beta-barrel domain"/>
    <property type="match status" value="1"/>
</dbReference>
<evidence type="ECO:0000256" key="6">
    <source>
        <dbReference type="ARBA" id="ARBA00023004"/>
    </source>
</evidence>
<proteinExistence type="inferred from homology"/>
<keyword evidence="4" id="KW-0410">Iron transport</keyword>
<protein>
    <submittedName>
        <fullName evidence="16">TonB-dependent receptor</fullName>
    </submittedName>
</protein>
<feature type="region of interest" description="Disordered" evidence="13">
    <location>
        <begin position="674"/>
        <end position="695"/>
    </location>
</feature>
<evidence type="ECO:0000259" key="14">
    <source>
        <dbReference type="Pfam" id="PF00593"/>
    </source>
</evidence>
<dbReference type="PANTHER" id="PTHR32552">
    <property type="entry name" value="FERRICHROME IRON RECEPTOR-RELATED"/>
    <property type="match status" value="1"/>
</dbReference>
<evidence type="ECO:0000256" key="12">
    <source>
        <dbReference type="RuleBase" id="RU003357"/>
    </source>
</evidence>
<dbReference type="Proteomes" id="UP001557485">
    <property type="component" value="Unassembled WGS sequence"/>
</dbReference>
<dbReference type="EMBL" id="JBFRYA010000009">
    <property type="protein sequence ID" value="MEX1669615.1"/>
    <property type="molecule type" value="Genomic_DNA"/>
</dbReference>
<evidence type="ECO:0000256" key="3">
    <source>
        <dbReference type="ARBA" id="ARBA00022452"/>
    </source>
</evidence>
<keyword evidence="8 12" id="KW-0798">TonB box</keyword>
<dbReference type="PANTHER" id="PTHR32552:SF81">
    <property type="entry name" value="TONB-DEPENDENT OUTER MEMBRANE RECEPTOR"/>
    <property type="match status" value="1"/>
</dbReference>
<feature type="compositionally biased region" description="Acidic residues" evidence="13">
    <location>
        <begin position="679"/>
        <end position="692"/>
    </location>
</feature>
<keyword evidence="9 11" id="KW-0472">Membrane</keyword>
<name>A0ABV3U6L2_9GAMM</name>
<evidence type="ECO:0000256" key="1">
    <source>
        <dbReference type="ARBA" id="ARBA00004571"/>
    </source>
</evidence>
<sequence length="811" mass="88773">MDKDISKKVVELITAGLTLSVLSLNVVAEDKVPKAAQKESLRLEELIVTAQRREQSIQDVPISISVFSGDKLVEMKVDRFEDLVLQEPSLTLKAGMSPNALQFGMRGFSSLILGQGIQPAVSLVVDGVPLAMDSEFVMEFADIERIEILKGPQGTLFGGNAVGGLINLVRKRPENEHTARAEFDVSSDGERIYRVIAGGAISDDVTGRVFAYKKDKEGHIKNIFPGAKKAGSIDEQGVVAKLSFEITENVEFLLTGEYRDFISYTGLVTTINDVPEREAAVGAHVIADPFLINQNQDAFGAVENWGITLETTWDLSEKSLITLTSSYRDLLNLTTFDLDSSPASVTNRLDMPFIFFPDSNISNIDDDAGAETAVIDTNYWTHELKFQNITDSRDTVVGFYYRNFRQVSPTNVGLLVRGDTAAEEDILGLGIAPPLPTTSAHLALGIVSDADLRRDEAAVYGDITWHLGSSFDVFTGLRYHREKTSLIHSSRIAITPAMEPFFSSEPDKGIFNQILVDQIGAFESDRITEEWAARAGMAWFINTDTNAYASISRGFIGTGVDASAVAEEGKEYLNPTTAISMEMGIKSGLLDNRITLNGAIFYQESSDVQISTIPPGEFQARARNIGNLESLGLELTFGFRVTQNLSLNASLTALDTARRNIIEACYYEQTSEQGCNMDVDGDGTPESQDVDGDPSIGTSDLAYSVSARYEVPQLLESANGFLAVNWNWRDDAQFDLDGDPLTVQEAYGLLDMAVGLEDFNNKYRVSFFAKNVLDTFFAGSKTSGVNILGRVAINTPSQARVYWGMQAMVSF</sequence>
<evidence type="ECO:0000256" key="9">
    <source>
        <dbReference type="ARBA" id="ARBA00023136"/>
    </source>
</evidence>
<dbReference type="PROSITE" id="PS52016">
    <property type="entry name" value="TONB_DEPENDENT_REC_3"/>
    <property type="match status" value="1"/>
</dbReference>
<evidence type="ECO:0000256" key="11">
    <source>
        <dbReference type="PROSITE-ProRule" id="PRU01360"/>
    </source>
</evidence>
<evidence type="ECO:0000256" key="5">
    <source>
        <dbReference type="ARBA" id="ARBA00022692"/>
    </source>
</evidence>
<evidence type="ECO:0000256" key="8">
    <source>
        <dbReference type="ARBA" id="ARBA00023077"/>
    </source>
</evidence>
<evidence type="ECO:0000256" key="2">
    <source>
        <dbReference type="ARBA" id="ARBA00022448"/>
    </source>
</evidence>
<gene>
    <name evidence="16" type="ORF">AB4876_11905</name>
</gene>
<evidence type="ECO:0000256" key="13">
    <source>
        <dbReference type="SAM" id="MobiDB-lite"/>
    </source>
</evidence>
<keyword evidence="3 11" id="KW-1134">Transmembrane beta strand</keyword>
<keyword evidence="17" id="KW-1185">Reference proteome</keyword>
<keyword evidence="5 11" id="KW-0812">Transmembrane</keyword>
<keyword evidence="7" id="KW-0406">Ion transport</keyword>
<accession>A0ABV3U6L2</accession>
<dbReference type="InterPro" id="IPR000531">
    <property type="entry name" value="Beta-barrel_TonB"/>
</dbReference>
<comment type="caution">
    <text evidence="16">The sequence shown here is derived from an EMBL/GenBank/DDBJ whole genome shotgun (WGS) entry which is preliminary data.</text>
</comment>
<organism evidence="16 17">
    <name type="scientific">Zhongshania guokunii</name>
    <dbReference type="NCBI Taxonomy" id="641783"/>
    <lineage>
        <taxon>Bacteria</taxon>
        <taxon>Pseudomonadati</taxon>
        <taxon>Pseudomonadota</taxon>
        <taxon>Gammaproteobacteria</taxon>
        <taxon>Cellvibrionales</taxon>
        <taxon>Spongiibacteraceae</taxon>
        <taxon>Zhongshania</taxon>
    </lineage>
</organism>
<dbReference type="InterPro" id="IPR036942">
    <property type="entry name" value="Beta-barrel_TonB_sf"/>
</dbReference>
<keyword evidence="2 11" id="KW-0813">Transport</keyword>
<evidence type="ECO:0000313" key="16">
    <source>
        <dbReference type="EMBL" id="MEX1669615.1"/>
    </source>
</evidence>
<comment type="similarity">
    <text evidence="11 12">Belongs to the TonB-dependent receptor family.</text>
</comment>
<evidence type="ECO:0000259" key="15">
    <source>
        <dbReference type="Pfam" id="PF07715"/>
    </source>
</evidence>
<keyword evidence="6" id="KW-0408">Iron</keyword>
<evidence type="ECO:0000256" key="7">
    <source>
        <dbReference type="ARBA" id="ARBA00023065"/>
    </source>
</evidence>
<dbReference type="Pfam" id="PF07715">
    <property type="entry name" value="Plug"/>
    <property type="match status" value="1"/>
</dbReference>
<dbReference type="RefSeq" id="WP_368381882.1">
    <property type="nucleotide sequence ID" value="NZ_JBFRYA010000009.1"/>
</dbReference>
<keyword evidence="16" id="KW-0675">Receptor</keyword>
<dbReference type="InterPro" id="IPR039426">
    <property type="entry name" value="TonB-dep_rcpt-like"/>
</dbReference>
<feature type="domain" description="TonB-dependent receptor-like beta-barrel" evidence="14">
    <location>
        <begin position="299"/>
        <end position="772"/>
    </location>
</feature>